<accession>A0ABY4XJR8</accession>
<gene>
    <name evidence="4" type="ORF">NFI80_21640</name>
</gene>
<keyword evidence="5" id="KW-1185">Reference proteome</keyword>
<feature type="domain" description="GFO/IDH/MocA-like oxidoreductase" evidence="3">
    <location>
        <begin position="144"/>
        <end position="282"/>
    </location>
</feature>
<dbReference type="Gene3D" id="3.40.50.720">
    <property type="entry name" value="NAD(P)-binding Rossmann-like Domain"/>
    <property type="match status" value="1"/>
</dbReference>
<evidence type="ECO:0000313" key="4">
    <source>
        <dbReference type="EMBL" id="USJ30450.1"/>
    </source>
</evidence>
<evidence type="ECO:0000259" key="2">
    <source>
        <dbReference type="Pfam" id="PF01408"/>
    </source>
</evidence>
<dbReference type="PANTHER" id="PTHR43818">
    <property type="entry name" value="BCDNA.GH03377"/>
    <property type="match status" value="1"/>
</dbReference>
<dbReference type="Pfam" id="PF01408">
    <property type="entry name" value="GFO_IDH_MocA"/>
    <property type="match status" value="1"/>
</dbReference>
<dbReference type="SUPFAM" id="SSF55347">
    <property type="entry name" value="Glyceraldehyde-3-phosphate dehydrogenase-like, C-terminal domain"/>
    <property type="match status" value="1"/>
</dbReference>
<evidence type="ECO:0000256" key="1">
    <source>
        <dbReference type="ARBA" id="ARBA00023002"/>
    </source>
</evidence>
<sequence length="386" mass="43547">MSNKKEIRIALIGTGLMGRTHSNGYKRIGDFFPELEYRPVLKAVCSRNEEKVRAFAEQWGYESIETDWRKIIERDDIDAIDICTPNDTHAEIAIAAAAAGKMILCEKPLARTLEEAKTMVDAIEKAGVKNTVWYNYRRVPAVTLAKQIVDSGKLGRIFHYRANFLQDWTINPDVPQGGAATWRLDVDAAGSGVTGDLLAHCIDTAMWINGGIKDVSAVTETFIKERVHSASGEVKKVGIDDACIFHCHFDNGSLGLFESTRYARGHKALYTFEINGEHASIRWDLHDLNRLEFFDHSDESIVRGWRSILVTDSDQPYMKRWWIPGTSIGYEHSFIHQAADFFESLESDEPCRPTFKDAYETQKVCEAVLDSAASKSWKDTNVTWEG</sequence>
<evidence type="ECO:0000313" key="5">
    <source>
        <dbReference type="Proteomes" id="UP001055420"/>
    </source>
</evidence>
<dbReference type="InterPro" id="IPR055170">
    <property type="entry name" value="GFO_IDH_MocA-like_dom"/>
</dbReference>
<dbReference type="InterPro" id="IPR036291">
    <property type="entry name" value="NAD(P)-bd_dom_sf"/>
</dbReference>
<proteinExistence type="predicted"/>
<dbReference type="InterPro" id="IPR000683">
    <property type="entry name" value="Gfo/Idh/MocA-like_OxRdtase_N"/>
</dbReference>
<dbReference type="PANTHER" id="PTHR43818:SF11">
    <property type="entry name" value="BCDNA.GH03377"/>
    <property type="match status" value="1"/>
</dbReference>
<dbReference type="RefSeq" id="WP_235166309.1">
    <property type="nucleotide sequence ID" value="NZ_CP098805.1"/>
</dbReference>
<dbReference type="InterPro" id="IPR050463">
    <property type="entry name" value="Gfo/Idh/MocA_oxidrdct_glycsds"/>
</dbReference>
<dbReference type="SUPFAM" id="SSF51735">
    <property type="entry name" value="NAD(P)-binding Rossmann-fold domains"/>
    <property type="match status" value="1"/>
</dbReference>
<dbReference type="EMBL" id="CP098805">
    <property type="protein sequence ID" value="USJ30450.1"/>
    <property type="molecule type" value="Genomic_DNA"/>
</dbReference>
<dbReference type="Pfam" id="PF22725">
    <property type="entry name" value="GFO_IDH_MocA_C3"/>
    <property type="match status" value="1"/>
</dbReference>
<reference evidence="4" key="1">
    <citation type="submission" date="2022-06" db="EMBL/GenBank/DDBJ databases">
        <title>Novel species in genus Dyadobacter.</title>
        <authorList>
            <person name="Ma C."/>
        </authorList>
    </citation>
    <scope>NUCLEOTIDE SEQUENCE</scope>
    <source>
        <strain evidence="4">CY22</strain>
    </source>
</reference>
<dbReference type="Proteomes" id="UP001055420">
    <property type="component" value="Chromosome"/>
</dbReference>
<organism evidence="4 5">
    <name type="scientific">Dyadobacter chenhuakuii</name>
    <dbReference type="NCBI Taxonomy" id="2909339"/>
    <lineage>
        <taxon>Bacteria</taxon>
        <taxon>Pseudomonadati</taxon>
        <taxon>Bacteroidota</taxon>
        <taxon>Cytophagia</taxon>
        <taxon>Cytophagales</taxon>
        <taxon>Spirosomataceae</taxon>
        <taxon>Dyadobacter</taxon>
    </lineage>
</organism>
<feature type="domain" description="Gfo/Idh/MocA-like oxidoreductase N-terminal" evidence="2">
    <location>
        <begin position="7"/>
        <end position="132"/>
    </location>
</feature>
<protein>
    <submittedName>
        <fullName evidence="4">Gfo/Idh/MocA family oxidoreductase</fullName>
    </submittedName>
</protein>
<name>A0ABY4XJR8_9BACT</name>
<keyword evidence="1" id="KW-0560">Oxidoreductase</keyword>
<dbReference type="Gene3D" id="3.30.360.10">
    <property type="entry name" value="Dihydrodipicolinate Reductase, domain 2"/>
    <property type="match status" value="1"/>
</dbReference>
<evidence type="ECO:0000259" key="3">
    <source>
        <dbReference type="Pfam" id="PF22725"/>
    </source>
</evidence>